<dbReference type="InterPro" id="IPR035969">
    <property type="entry name" value="Rab-GAP_TBC_sf"/>
</dbReference>
<name>A0A5J4VLA5_9EUKA</name>
<dbReference type="PROSITE" id="PS50086">
    <property type="entry name" value="TBC_RABGAP"/>
    <property type="match status" value="1"/>
</dbReference>
<dbReference type="InterPro" id="IPR000195">
    <property type="entry name" value="Rab-GAP-TBC_dom"/>
</dbReference>
<dbReference type="Gene3D" id="1.10.8.1310">
    <property type="match status" value="1"/>
</dbReference>
<protein>
    <submittedName>
        <fullName evidence="3">Putative TBC1 domain family member 20</fullName>
    </submittedName>
</protein>
<gene>
    <name evidence="3" type="ORF">EZS28_021095</name>
</gene>
<evidence type="ECO:0000313" key="4">
    <source>
        <dbReference type="Proteomes" id="UP000324800"/>
    </source>
</evidence>
<dbReference type="OrthoDB" id="206700at2759"/>
<feature type="domain" description="Rab-GAP TBC" evidence="2">
    <location>
        <begin position="30"/>
        <end position="222"/>
    </location>
</feature>
<dbReference type="PANTHER" id="PTHR20913">
    <property type="entry name" value="TBC1 DOMAIN FAMILY MEMBER 20/GTPASE"/>
    <property type="match status" value="1"/>
</dbReference>
<reference evidence="3 4" key="1">
    <citation type="submission" date="2019-03" db="EMBL/GenBank/DDBJ databases">
        <title>Single cell metagenomics reveals metabolic interactions within the superorganism composed of flagellate Streblomastix strix and complex community of Bacteroidetes bacteria on its surface.</title>
        <authorList>
            <person name="Treitli S.C."/>
            <person name="Kolisko M."/>
            <person name="Husnik F."/>
            <person name="Keeling P."/>
            <person name="Hampl V."/>
        </authorList>
    </citation>
    <scope>NUCLEOTIDE SEQUENCE [LARGE SCALE GENOMIC DNA]</scope>
    <source>
        <strain evidence="3">ST1C</strain>
    </source>
</reference>
<dbReference type="Proteomes" id="UP000324800">
    <property type="component" value="Unassembled WGS sequence"/>
</dbReference>
<dbReference type="Pfam" id="PF00566">
    <property type="entry name" value="RabGAP-TBC"/>
    <property type="match status" value="1"/>
</dbReference>
<dbReference type="Gene3D" id="1.10.472.80">
    <property type="entry name" value="Ypt/Rab-GAP domain of gyp1p, domain 3"/>
    <property type="match status" value="1"/>
</dbReference>
<sequence length="297" mass="34602">QQMDAEINLILNEEWIDIDKLRQISINRGLSSANARRLVWPLFLNVSLNDAEVSKKTQQNTAEDVAPTMKTRTQIHIDAIRSFNELNFYPPLQQRMREDIEKLENKIFGNQQRIYYFQGYDDICVIFMLIFGEKNALPLLERISTTFHLHNHESSFTTLIKHLNFLFPLISLYNLPLFRLLEETGVASDFAVSAMISWFAHDFSQPPYRLAQRVFDFVIASQEPLAPLYIVAAMMLQKESFEKFFQIQQGEFSADFSQTHQILRKMITKQPHTPELMISDYPNKSNSWSDAQVSLGR</sequence>
<keyword evidence="1" id="KW-0343">GTPase activation</keyword>
<comment type="caution">
    <text evidence="3">The sequence shown here is derived from an EMBL/GenBank/DDBJ whole genome shotgun (WGS) entry which is preliminary data.</text>
</comment>
<evidence type="ECO:0000313" key="3">
    <source>
        <dbReference type="EMBL" id="KAA6383378.1"/>
    </source>
</evidence>
<evidence type="ECO:0000259" key="2">
    <source>
        <dbReference type="PROSITE" id="PS50086"/>
    </source>
</evidence>
<accession>A0A5J4VLA5</accession>
<feature type="non-terminal residue" evidence="3">
    <location>
        <position position="1"/>
    </location>
</feature>
<dbReference type="PANTHER" id="PTHR20913:SF7">
    <property type="entry name" value="RE60063P"/>
    <property type="match status" value="1"/>
</dbReference>
<organism evidence="3 4">
    <name type="scientific">Streblomastix strix</name>
    <dbReference type="NCBI Taxonomy" id="222440"/>
    <lineage>
        <taxon>Eukaryota</taxon>
        <taxon>Metamonada</taxon>
        <taxon>Preaxostyla</taxon>
        <taxon>Oxymonadida</taxon>
        <taxon>Streblomastigidae</taxon>
        <taxon>Streblomastix</taxon>
    </lineage>
</organism>
<dbReference type="GO" id="GO:0005096">
    <property type="term" value="F:GTPase activator activity"/>
    <property type="evidence" value="ECO:0007669"/>
    <property type="project" value="UniProtKB-KW"/>
</dbReference>
<dbReference type="GO" id="GO:0006888">
    <property type="term" value="P:endoplasmic reticulum to Golgi vesicle-mediated transport"/>
    <property type="evidence" value="ECO:0007669"/>
    <property type="project" value="TreeGrafter"/>
</dbReference>
<dbReference type="GO" id="GO:0005789">
    <property type="term" value="C:endoplasmic reticulum membrane"/>
    <property type="evidence" value="ECO:0007669"/>
    <property type="project" value="TreeGrafter"/>
</dbReference>
<dbReference type="EMBL" id="SNRW01006276">
    <property type="protein sequence ID" value="KAA6383378.1"/>
    <property type="molecule type" value="Genomic_DNA"/>
</dbReference>
<dbReference type="SUPFAM" id="SSF47923">
    <property type="entry name" value="Ypt/Rab-GAP domain of gyp1p"/>
    <property type="match status" value="2"/>
</dbReference>
<dbReference type="AlphaFoldDB" id="A0A5J4VLA5"/>
<evidence type="ECO:0000256" key="1">
    <source>
        <dbReference type="ARBA" id="ARBA00022468"/>
    </source>
</evidence>
<dbReference type="InterPro" id="IPR045913">
    <property type="entry name" value="TBC20/Gyp8-like"/>
</dbReference>
<proteinExistence type="predicted"/>